<keyword evidence="3" id="KW-1185">Reference proteome</keyword>
<feature type="transmembrane region" description="Helical" evidence="1">
    <location>
        <begin position="325"/>
        <end position="355"/>
    </location>
</feature>
<reference evidence="2 3" key="1">
    <citation type="submission" date="2024-01" db="EMBL/GenBank/DDBJ databases">
        <title>Genome assemblies of Stephania.</title>
        <authorList>
            <person name="Yang L."/>
        </authorList>
    </citation>
    <scope>NUCLEOTIDE SEQUENCE [LARGE SCALE GENOMIC DNA]</scope>
    <source>
        <strain evidence="2">QJT</strain>
        <tissue evidence="2">Leaf</tissue>
    </source>
</reference>
<feature type="transmembrane region" description="Helical" evidence="1">
    <location>
        <begin position="52"/>
        <end position="69"/>
    </location>
</feature>
<proteinExistence type="predicted"/>
<accession>A0AAP0E5C3</accession>
<keyword evidence="1" id="KW-0812">Transmembrane</keyword>
<keyword evidence="1" id="KW-0472">Membrane</keyword>
<dbReference type="PANTHER" id="PTHR35307">
    <property type="entry name" value="PROTEIN, PUTATIVE-RELATED"/>
    <property type="match status" value="1"/>
</dbReference>
<evidence type="ECO:0000313" key="2">
    <source>
        <dbReference type="EMBL" id="KAK9085293.1"/>
    </source>
</evidence>
<feature type="transmembrane region" description="Helical" evidence="1">
    <location>
        <begin position="218"/>
        <end position="242"/>
    </location>
</feature>
<evidence type="ECO:0000256" key="1">
    <source>
        <dbReference type="SAM" id="Phobius"/>
    </source>
</evidence>
<name>A0AAP0E5C3_9MAGN</name>
<protein>
    <submittedName>
        <fullName evidence="2">Uncharacterized protein</fullName>
    </submittedName>
</protein>
<sequence length="659" mass="75150">MVRPFCSSGDSRSSAPIPLIGLYTAGATSVCLILMLCDIISSFRRKTRYVPCKLFSLNSATLTLLAIASKLPVDLTTYMPSVSDQLSKLTGTTVVCLSIAFLMPSLAINGETESITNMIALSLFVVTIAVNVCIQIYTGVIFLFIVEHILILCCMVMLLSVLWAFSIVMNYTEKSAVVEAIRNIFKKAKTTSLLHQVQLWYMSSCISNPQHVLRGGDYVLSLVTICFICLIVVSQAAFRSLFHKLDTCQGVSDYGWSVSIILGTQIVTIAVGGFASIFRWITMVFEPPLHVKNNDIEVEFDGYFDIEKFSFLNLVKKRELQKDSVIYLCYLLLKGIIIVTATLNFWILGAPLYVIRVTYSKLRQIFCSCCTANLHSRSVYVLEKWKTELKEVFHPTEHFPEWIMRICIMDMYKWMDLNDKSPPNYLVQLLLRPRRHPSQTLLRKLEQFGIDKGDYKLSCLSLVVLVKVIALSMSFALAEPIMQALDEAFEMIHYIDKKINVGSFQDRRKRQFAKVLLAFMNIHLSKKDSTASHRSVDEAISSIENEYKAFPVGYAGKEMEIIKDFVIDQEYASIEELYEDLEELFVDMLLFFLAQLPTVIHKEVCESPYEVHEERARYVLKILCKLKLLEDKVQWLFPEGSRVTREDDDDQSARNFTTV</sequence>
<organism evidence="2 3">
    <name type="scientific">Stephania japonica</name>
    <dbReference type="NCBI Taxonomy" id="461633"/>
    <lineage>
        <taxon>Eukaryota</taxon>
        <taxon>Viridiplantae</taxon>
        <taxon>Streptophyta</taxon>
        <taxon>Embryophyta</taxon>
        <taxon>Tracheophyta</taxon>
        <taxon>Spermatophyta</taxon>
        <taxon>Magnoliopsida</taxon>
        <taxon>Ranunculales</taxon>
        <taxon>Menispermaceae</taxon>
        <taxon>Menispermoideae</taxon>
        <taxon>Cissampelideae</taxon>
        <taxon>Stephania</taxon>
    </lineage>
</organism>
<dbReference type="Proteomes" id="UP001417504">
    <property type="component" value="Unassembled WGS sequence"/>
</dbReference>
<dbReference type="AlphaFoldDB" id="A0AAP0E5C3"/>
<comment type="caution">
    <text evidence="2">The sequence shown here is derived from an EMBL/GenBank/DDBJ whole genome shotgun (WGS) entry which is preliminary data.</text>
</comment>
<evidence type="ECO:0000313" key="3">
    <source>
        <dbReference type="Proteomes" id="UP001417504"/>
    </source>
</evidence>
<keyword evidence="1" id="KW-1133">Transmembrane helix</keyword>
<feature type="transmembrane region" description="Helical" evidence="1">
    <location>
        <begin position="120"/>
        <end position="143"/>
    </location>
</feature>
<gene>
    <name evidence="2" type="ORF">Sjap_025704</name>
</gene>
<dbReference type="EMBL" id="JBBNAE010000011">
    <property type="protein sequence ID" value="KAK9085293.1"/>
    <property type="molecule type" value="Genomic_DNA"/>
</dbReference>
<feature type="transmembrane region" description="Helical" evidence="1">
    <location>
        <begin position="89"/>
        <end position="108"/>
    </location>
</feature>
<feature type="transmembrane region" description="Helical" evidence="1">
    <location>
        <begin position="254"/>
        <end position="281"/>
    </location>
</feature>
<feature type="transmembrane region" description="Helical" evidence="1">
    <location>
        <begin position="20"/>
        <end position="40"/>
    </location>
</feature>
<dbReference type="PANTHER" id="PTHR35307:SF6">
    <property type="entry name" value="TRANSMEMBRANE PROTEIN"/>
    <property type="match status" value="1"/>
</dbReference>
<feature type="transmembrane region" description="Helical" evidence="1">
    <location>
        <begin position="149"/>
        <end position="172"/>
    </location>
</feature>